<evidence type="ECO:0000256" key="1">
    <source>
        <dbReference type="SAM" id="MobiDB-lite"/>
    </source>
</evidence>
<accession>A0A0E9W745</accession>
<evidence type="ECO:0000313" key="2">
    <source>
        <dbReference type="EMBL" id="JAH86141.1"/>
    </source>
</evidence>
<sequence length="62" mass="7178">MKNIEKSRKKLSKKKILGKGTKERETGHQEETFHTSSVKSKKDKNDKTTCWRKVSATMQAQL</sequence>
<dbReference type="AlphaFoldDB" id="A0A0E9W745"/>
<dbReference type="EMBL" id="GBXM01022436">
    <property type="protein sequence ID" value="JAH86141.1"/>
    <property type="molecule type" value="Transcribed_RNA"/>
</dbReference>
<proteinExistence type="predicted"/>
<feature type="compositionally biased region" description="Basic residues" evidence="1">
    <location>
        <begin position="7"/>
        <end position="17"/>
    </location>
</feature>
<feature type="region of interest" description="Disordered" evidence="1">
    <location>
        <begin position="1"/>
        <end position="48"/>
    </location>
</feature>
<reference evidence="2" key="2">
    <citation type="journal article" date="2015" name="Fish Shellfish Immunol.">
        <title>Early steps in the European eel (Anguilla anguilla)-Vibrio vulnificus interaction in the gills: Role of the RtxA13 toxin.</title>
        <authorList>
            <person name="Callol A."/>
            <person name="Pajuelo D."/>
            <person name="Ebbesson L."/>
            <person name="Teles M."/>
            <person name="MacKenzie S."/>
            <person name="Amaro C."/>
        </authorList>
    </citation>
    <scope>NUCLEOTIDE SEQUENCE</scope>
</reference>
<feature type="compositionally biased region" description="Basic and acidic residues" evidence="1">
    <location>
        <begin position="20"/>
        <end position="33"/>
    </location>
</feature>
<organism evidence="2">
    <name type="scientific">Anguilla anguilla</name>
    <name type="common">European freshwater eel</name>
    <name type="synonym">Muraena anguilla</name>
    <dbReference type="NCBI Taxonomy" id="7936"/>
    <lineage>
        <taxon>Eukaryota</taxon>
        <taxon>Metazoa</taxon>
        <taxon>Chordata</taxon>
        <taxon>Craniata</taxon>
        <taxon>Vertebrata</taxon>
        <taxon>Euteleostomi</taxon>
        <taxon>Actinopterygii</taxon>
        <taxon>Neopterygii</taxon>
        <taxon>Teleostei</taxon>
        <taxon>Anguilliformes</taxon>
        <taxon>Anguillidae</taxon>
        <taxon>Anguilla</taxon>
    </lineage>
</organism>
<protein>
    <submittedName>
        <fullName evidence="2">Uncharacterized protein</fullName>
    </submittedName>
</protein>
<name>A0A0E9W745_ANGAN</name>
<reference evidence="2" key="1">
    <citation type="submission" date="2014-11" db="EMBL/GenBank/DDBJ databases">
        <authorList>
            <person name="Amaro Gonzalez C."/>
        </authorList>
    </citation>
    <scope>NUCLEOTIDE SEQUENCE</scope>
</reference>